<dbReference type="Gene3D" id="3.20.20.80">
    <property type="entry name" value="Glycosidases"/>
    <property type="match status" value="1"/>
</dbReference>
<dbReference type="Proteomes" id="UP001480595">
    <property type="component" value="Unassembled WGS sequence"/>
</dbReference>
<organism evidence="3 4">
    <name type="scientific">Apiospora phragmitis</name>
    <dbReference type="NCBI Taxonomy" id="2905665"/>
    <lineage>
        <taxon>Eukaryota</taxon>
        <taxon>Fungi</taxon>
        <taxon>Dikarya</taxon>
        <taxon>Ascomycota</taxon>
        <taxon>Pezizomycotina</taxon>
        <taxon>Sordariomycetes</taxon>
        <taxon>Xylariomycetidae</taxon>
        <taxon>Amphisphaeriales</taxon>
        <taxon>Apiosporaceae</taxon>
        <taxon>Apiospora</taxon>
    </lineage>
</organism>
<dbReference type="InterPro" id="IPR053183">
    <property type="entry name" value="ASL1"/>
</dbReference>
<evidence type="ECO:0000259" key="2">
    <source>
        <dbReference type="Pfam" id="PF11790"/>
    </source>
</evidence>
<keyword evidence="4" id="KW-1185">Reference proteome</keyword>
<dbReference type="InterPro" id="IPR024655">
    <property type="entry name" value="Asl1_glyco_hydro_catalytic"/>
</dbReference>
<comment type="caution">
    <text evidence="3">The sequence shown here is derived from an EMBL/GenBank/DDBJ whole genome shotgun (WGS) entry which is preliminary data.</text>
</comment>
<keyword evidence="1" id="KW-0732">Signal</keyword>
<feature type="chain" id="PRO_5046655331" description="Asl1-like glycosyl hydrolase catalytic domain-containing protein" evidence="1">
    <location>
        <begin position="20"/>
        <end position="267"/>
    </location>
</feature>
<dbReference type="PANTHER" id="PTHR34154">
    <property type="entry name" value="ALKALI-SENSITIVE LINKAGE PROTEIN 1"/>
    <property type="match status" value="1"/>
</dbReference>
<proteinExistence type="predicted"/>
<sequence length="267" mass="29078">MHILLSILGLSLLSGLAQAAPAVQPRGSGGQRVGIAVSDKTLDLLENLVTGQTKVNWYYTWELKESPVIKAANPDAEFLPQVGPKDLDFRNPDKPVLLADSANTLRSLQQGGSKRLLCFNEPNIPVSDGGIGLSPDVVAKYYKHAVMPLRQQGWQISHPVVSAGPPGLSWLRQFRDACKQENGGAECPADFVSVHWYGPAGGLGQWVDSLHDFYQQSGGGSLKFWFTELGDPKTGQEGKGTEGDNQNLLDTARTLFKNKDYVEAYAW</sequence>
<name>A0ABR1TTV1_9PEZI</name>
<dbReference type="GeneID" id="92096286"/>
<protein>
    <recommendedName>
        <fullName evidence="2">Asl1-like glycosyl hydrolase catalytic domain-containing protein</fullName>
    </recommendedName>
</protein>
<dbReference type="EMBL" id="JAQQWL010000011">
    <property type="protein sequence ID" value="KAK8050084.1"/>
    <property type="molecule type" value="Genomic_DNA"/>
</dbReference>
<feature type="signal peptide" evidence="1">
    <location>
        <begin position="1"/>
        <end position="19"/>
    </location>
</feature>
<dbReference type="InterPro" id="IPR017853">
    <property type="entry name" value="GH"/>
</dbReference>
<gene>
    <name evidence="3" type="ORF">PG994_011814</name>
</gene>
<dbReference type="PANTHER" id="PTHR34154:SF3">
    <property type="entry name" value="ALKALI-SENSITIVE LINKAGE PROTEIN 1"/>
    <property type="match status" value="1"/>
</dbReference>
<dbReference type="RefSeq" id="XP_066712333.1">
    <property type="nucleotide sequence ID" value="XM_066863223.1"/>
</dbReference>
<reference evidence="3 4" key="1">
    <citation type="submission" date="2023-01" db="EMBL/GenBank/DDBJ databases">
        <title>Analysis of 21 Apiospora genomes using comparative genomics revels a genus with tremendous synthesis potential of carbohydrate active enzymes and secondary metabolites.</title>
        <authorList>
            <person name="Sorensen T."/>
        </authorList>
    </citation>
    <scope>NUCLEOTIDE SEQUENCE [LARGE SCALE GENOMIC DNA]</scope>
    <source>
        <strain evidence="3 4">CBS 135458</strain>
    </source>
</reference>
<evidence type="ECO:0000313" key="3">
    <source>
        <dbReference type="EMBL" id="KAK8050084.1"/>
    </source>
</evidence>
<dbReference type="SUPFAM" id="SSF51445">
    <property type="entry name" value="(Trans)glycosidases"/>
    <property type="match status" value="1"/>
</dbReference>
<evidence type="ECO:0000313" key="4">
    <source>
        <dbReference type="Proteomes" id="UP001480595"/>
    </source>
</evidence>
<accession>A0ABR1TTV1</accession>
<evidence type="ECO:0000256" key="1">
    <source>
        <dbReference type="SAM" id="SignalP"/>
    </source>
</evidence>
<dbReference type="Pfam" id="PF11790">
    <property type="entry name" value="Glyco_hydro_cc"/>
    <property type="match status" value="1"/>
</dbReference>
<feature type="domain" description="Asl1-like glycosyl hydrolase catalytic" evidence="2">
    <location>
        <begin position="44"/>
        <end position="267"/>
    </location>
</feature>